<accession>A0A2W7NMD4</accession>
<comment type="cofactor">
    <cofactor evidence="1">
        <name>pyridoxal 5'-phosphate</name>
        <dbReference type="ChEBI" id="CHEBI:597326"/>
    </cofactor>
</comment>
<evidence type="ECO:0000256" key="3">
    <source>
        <dbReference type="ARBA" id="ARBA00022679"/>
    </source>
</evidence>
<dbReference type="Gene3D" id="3.40.640.10">
    <property type="entry name" value="Type I PLP-dependent aspartate aminotransferase-like (Major domain)"/>
    <property type="match status" value="1"/>
</dbReference>
<reference evidence="6 7" key="1">
    <citation type="submission" date="2018-06" db="EMBL/GenBank/DDBJ databases">
        <title>Genomic Encyclopedia of Archaeal and Bacterial Type Strains, Phase II (KMG-II): from individual species to whole genera.</title>
        <authorList>
            <person name="Goeker M."/>
        </authorList>
    </citation>
    <scope>NUCLEOTIDE SEQUENCE [LARGE SCALE GENOMIC DNA]</scope>
    <source>
        <strain evidence="6 7">DSM 6779</strain>
    </source>
</reference>
<proteinExistence type="predicted"/>
<evidence type="ECO:0000259" key="5">
    <source>
        <dbReference type="Pfam" id="PF00155"/>
    </source>
</evidence>
<sequence length="199" mass="22561">MIAVSDLEKLLSGHPQSLFVMDEVYADFAESNFLSLLGRFNNLVLLRSFSKTMSAAGVRLGYLLGSAEVCRQVRKLLLSFSLNHFTNVFATIVLQDAHLIGLFKSQVAHVIAERERLRYCFERDMGEWLRVWPSQGNFLLVTLRDSETFYHIINGLMNNGIGVLDVSGMPLLMNSFRMSVGVDYENNKVLRLLHDLVTN</sequence>
<dbReference type="InterPro" id="IPR015421">
    <property type="entry name" value="PyrdxlP-dep_Trfase_major"/>
</dbReference>
<dbReference type="AlphaFoldDB" id="A0A2W7NMD4"/>
<dbReference type="Pfam" id="PF00155">
    <property type="entry name" value="Aminotran_1_2"/>
    <property type="match status" value="1"/>
</dbReference>
<evidence type="ECO:0000256" key="1">
    <source>
        <dbReference type="ARBA" id="ARBA00001933"/>
    </source>
</evidence>
<keyword evidence="2 6" id="KW-0032">Aminotransferase</keyword>
<dbReference type="GO" id="GO:0008483">
    <property type="term" value="F:transaminase activity"/>
    <property type="evidence" value="ECO:0007669"/>
    <property type="project" value="UniProtKB-KW"/>
</dbReference>
<keyword evidence="7" id="KW-1185">Reference proteome</keyword>
<evidence type="ECO:0000313" key="6">
    <source>
        <dbReference type="EMBL" id="PZX12432.1"/>
    </source>
</evidence>
<keyword evidence="4" id="KW-0663">Pyridoxal phosphate</keyword>
<comment type="caution">
    <text evidence="6">The sequence shown here is derived from an EMBL/GenBank/DDBJ whole genome shotgun (WGS) entry which is preliminary data.</text>
</comment>
<dbReference type="Gene3D" id="3.90.1150.10">
    <property type="entry name" value="Aspartate Aminotransferase, domain 1"/>
    <property type="match status" value="1"/>
</dbReference>
<dbReference type="GO" id="GO:0030170">
    <property type="term" value="F:pyridoxal phosphate binding"/>
    <property type="evidence" value="ECO:0007669"/>
    <property type="project" value="InterPro"/>
</dbReference>
<evidence type="ECO:0000313" key="7">
    <source>
        <dbReference type="Proteomes" id="UP000249239"/>
    </source>
</evidence>
<name>A0A2W7NMD4_9BACT</name>
<feature type="domain" description="Aminotransferase class I/classII large" evidence="5">
    <location>
        <begin position="6"/>
        <end position="190"/>
    </location>
</feature>
<dbReference type="OrthoDB" id="9813612at2"/>
<protein>
    <submittedName>
        <fullName evidence="6">Histidinol-phosphate aminotransferase</fullName>
    </submittedName>
</protein>
<dbReference type="SUPFAM" id="SSF53383">
    <property type="entry name" value="PLP-dependent transferases"/>
    <property type="match status" value="1"/>
</dbReference>
<dbReference type="InterPro" id="IPR015424">
    <property type="entry name" value="PyrdxlP-dep_Trfase"/>
</dbReference>
<dbReference type="InterPro" id="IPR015422">
    <property type="entry name" value="PyrdxlP-dep_Trfase_small"/>
</dbReference>
<evidence type="ECO:0000256" key="2">
    <source>
        <dbReference type="ARBA" id="ARBA00022576"/>
    </source>
</evidence>
<gene>
    <name evidence="6" type="ORF">LX69_02901</name>
</gene>
<dbReference type="Proteomes" id="UP000249239">
    <property type="component" value="Unassembled WGS sequence"/>
</dbReference>
<keyword evidence="3 6" id="KW-0808">Transferase</keyword>
<dbReference type="PANTHER" id="PTHR42885:SF2">
    <property type="entry name" value="HISTIDINOL-PHOSPHATE AMINOTRANSFERASE"/>
    <property type="match status" value="1"/>
</dbReference>
<organism evidence="6 7">
    <name type="scientific">Breznakibacter xylanolyticus</name>
    <dbReference type="NCBI Taxonomy" id="990"/>
    <lineage>
        <taxon>Bacteria</taxon>
        <taxon>Pseudomonadati</taxon>
        <taxon>Bacteroidota</taxon>
        <taxon>Bacteroidia</taxon>
        <taxon>Marinilabiliales</taxon>
        <taxon>Marinilabiliaceae</taxon>
        <taxon>Breznakibacter</taxon>
    </lineage>
</organism>
<dbReference type="CDD" id="cd00609">
    <property type="entry name" value="AAT_like"/>
    <property type="match status" value="1"/>
</dbReference>
<evidence type="ECO:0000256" key="4">
    <source>
        <dbReference type="ARBA" id="ARBA00022898"/>
    </source>
</evidence>
<dbReference type="EMBL" id="QKZK01000031">
    <property type="protein sequence ID" value="PZX12432.1"/>
    <property type="molecule type" value="Genomic_DNA"/>
</dbReference>
<dbReference type="PANTHER" id="PTHR42885">
    <property type="entry name" value="HISTIDINOL-PHOSPHATE AMINOTRANSFERASE-RELATED"/>
    <property type="match status" value="1"/>
</dbReference>
<dbReference type="InterPro" id="IPR004839">
    <property type="entry name" value="Aminotransferase_I/II_large"/>
</dbReference>